<proteinExistence type="predicted"/>
<keyword evidence="5" id="KW-0716">Sensory transduction</keyword>
<evidence type="ECO:0000313" key="16">
    <source>
        <dbReference type="EMBL" id="GGD61570.1"/>
    </source>
</evidence>
<dbReference type="Pfam" id="PF07536">
    <property type="entry name" value="HWE_HK"/>
    <property type="match status" value="1"/>
</dbReference>
<comment type="catalytic activity">
    <reaction evidence="1">
        <text>ATP + protein L-histidine = ADP + protein N-phospho-L-histidine.</text>
        <dbReference type="EC" id="2.7.13.3"/>
    </reaction>
</comment>
<dbReference type="InterPro" id="IPR036890">
    <property type="entry name" value="HATPase_C_sf"/>
</dbReference>
<dbReference type="AlphaFoldDB" id="A0A917DQM7"/>
<dbReference type="InterPro" id="IPR000014">
    <property type="entry name" value="PAS"/>
</dbReference>
<dbReference type="PANTHER" id="PTHR43102">
    <property type="entry name" value="SLR1143 PROTEIN"/>
    <property type="match status" value="1"/>
</dbReference>
<evidence type="ECO:0000256" key="11">
    <source>
        <dbReference type="ARBA" id="ARBA00022840"/>
    </source>
</evidence>
<keyword evidence="13" id="KW-0675">Receptor</keyword>
<evidence type="ECO:0000256" key="2">
    <source>
        <dbReference type="ARBA" id="ARBA00012438"/>
    </source>
</evidence>
<keyword evidence="7" id="KW-0288">FMN</keyword>
<evidence type="ECO:0000256" key="12">
    <source>
        <dbReference type="ARBA" id="ARBA00022991"/>
    </source>
</evidence>
<keyword evidence="4" id="KW-0597">Phosphoprotein</keyword>
<evidence type="ECO:0000256" key="14">
    <source>
        <dbReference type="SAM" id="MobiDB-lite"/>
    </source>
</evidence>
<feature type="domain" description="PAC" evidence="15">
    <location>
        <begin position="274"/>
        <end position="327"/>
    </location>
</feature>
<keyword evidence="10 16" id="KW-0418">Kinase</keyword>
<dbReference type="SMART" id="SM00065">
    <property type="entry name" value="GAF"/>
    <property type="match status" value="1"/>
</dbReference>
<evidence type="ECO:0000259" key="15">
    <source>
        <dbReference type="PROSITE" id="PS50113"/>
    </source>
</evidence>
<dbReference type="EMBL" id="BMIP01000001">
    <property type="protein sequence ID" value="GGD61570.1"/>
    <property type="molecule type" value="Genomic_DNA"/>
</dbReference>
<reference evidence="16" key="2">
    <citation type="submission" date="2020-09" db="EMBL/GenBank/DDBJ databases">
        <authorList>
            <person name="Sun Q."/>
            <person name="Zhou Y."/>
        </authorList>
    </citation>
    <scope>NUCLEOTIDE SEQUENCE</scope>
    <source>
        <strain evidence="16">CGMCC 1.15360</strain>
    </source>
</reference>
<dbReference type="GO" id="GO:0004673">
    <property type="term" value="F:protein histidine kinase activity"/>
    <property type="evidence" value="ECO:0007669"/>
    <property type="project" value="UniProtKB-EC"/>
</dbReference>
<dbReference type="SUPFAM" id="SSF55781">
    <property type="entry name" value="GAF domain-like"/>
    <property type="match status" value="1"/>
</dbReference>
<keyword evidence="11" id="KW-0067">ATP-binding</keyword>
<organism evidence="16 17">
    <name type="scientific">Croceicoccus mobilis</name>
    <dbReference type="NCBI Taxonomy" id="1703339"/>
    <lineage>
        <taxon>Bacteria</taxon>
        <taxon>Pseudomonadati</taxon>
        <taxon>Pseudomonadota</taxon>
        <taxon>Alphaproteobacteria</taxon>
        <taxon>Sphingomonadales</taxon>
        <taxon>Erythrobacteraceae</taxon>
        <taxon>Croceicoccus</taxon>
    </lineage>
</organism>
<dbReference type="InterPro" id="IPR035965">
    <property type="entry name" value="PAS-like_dom_sf"/>
</dbReference>
<keyword evidence="6" id="KW-0285">Flavoprotein</keyword>
<name>A0A917DQM7_9SPHN</name>
<gene>
    <name evidence="16" type="ORF">GCM10010990_08780</name>
</gene>
<sequence>MAYGEISGPRPETGGKADPREANRLAEERTAAILDYEVLDSEPEEAFEEIVFMARTVCKTPTALISLVDEDRQWFKARLGFDACETPIEQSVCAKGMHSTELLVIPDLSVDERTCDNALVTCDKGARFYAGAPLVTPSGTIIGMLCVLDQQPRPAGLDPAQRRILKALAGQVVDQLELRKALRQAAREVELHRSQTEVLERTSKRLQLAEEAGNIGAFELDIETRRVKVSPEFCRIHGFDNVDVLDGADIGKLRKVPLETRIEDQGIADADGQFSNEYEIIRANDGAVRWVEMRARVVPADGENGATLVGIVTDVTEQHAVNEEIAHRLKNTLALVQAVAGHTLRGVTDPEPVREFNRRIAAMSTAHDLLLSRSSASGRIHELASSVFDKLGIEQRVEVTGCDCMLSSRSVLTLSMILHELGTNAMKYGALSVPDGQVVLHAFCEPDAEGESQLTLSWTENGGPPAQKPERRGLGTRLIERGVDPEGEVTMDFGETGLRVVMTALLSNIGA</sequence>
<evidence type="ECO:0000256" key="13">
    <source>
        <dbReference type="ARBA" id="ARBA00023170"/>
    </source>
</evidence>
<evidence type="ECO:0000256" key="8">
    <source>
        <dbReference type="ARBA" id="ARBA00022679"/>
    </source>
</evidence>
<dbReference type="PANTHER" id="PTHR43102:SF2">
    <property type="entry name" value="GAF DOMAIN-CONTAINING PROTEIN"/>
    <property type="match status" value="1"/>
</dbReference>
<evidence type="ECO:0000256" key="1">
    <source>
        <dbReference type="ARBA" id="ARBA00000085"/>
    </source>
</evidence>
<evidence type="ECO:0000256" key="7">
    <source>
        <dbReference type="ARBA" id="ARBA00022643"/>
    </source>
</evidence>
<evidence type="ECO:0000256" key="3">
    <source>
        <dbReference type="ARBA" id="ARBA00022543"/>
    </source>
</evidence>
<dbReference type="InterPro" id="IPR001610">
    <property type="entry name" value="PAC"/>
</dbReference>
<dbReference type="InterPro" id="IPR011102">
    <property type="entry name" value="Sig_transdc_His_kinase_HWE"/>
</dbReference>
<dbReference type="Gene3D" id="2.10.70.100">
    <property type="match status" value="1"/>
</dbReference>
<keyword evidence="12" id="KW-0157">Chromophore</keyword>
<dbReference type="GO" id="GO:0009881">
    <property type="term" value="F:photoreceptor activity"/>
    <property type="evidence" value="ECO:0007669"/>
    <property type="project" value="UniProtKB-KW"/>
</dbReference>
<protein>
    <recommendedName>
        <fullName evidence="2">histidine kinase</fullName>
        <ecNumber evidence="2">2.7.13.3</ecNumber>
    </recommendedName>
</protein>
<evidence type="ECO:0000256" key="4">
    <source>
        <dbReference type="ARBA" id="ARBA00022553"/>
    </source>
</evidence>
<dbReference type="PROSITE" id="PS50113">
    <property type="entry name" value="PAC"/>
    <property type="match status" value="1"/>
</dbReference>
<dbReference type="NCBIfam" id="TIGR00229">
    <property type="entry name" value="sensory_box"/>
    <property type="match status" value="1"/>
</dbReference>
<evidence type="ECO:0000313" key="17">
    <source>
        <dbReference type="Proteomes" id="UP000612349"/>
    </source>
</evidence>
<dbReference type="RefSeq" id="WP_066773750.1">
    <property type="nucleotide sequence ID" value="NZ_BMIP01000001.1"/>
</dbReference>
<dbReference type="Gene3D" id="3.30.450.20">
    <property type="entry name" value="PAS domain"/>
    <property type="match status" value="1"/>
</dbReference>
<feature type="region of interest" description="Disordered" evidence="14">
    <location>
        <begin position="1"/>
        <end position="21"/>
    </location>
</feature>
<keyword evidence="3" id="KW-0600">Photoreceptor protein</keyword>
<keyword evidence="9" id="KW-0547">Nucleotide-binding</keyword>
<dbReference type="Gene3D" id="3.30.450.40">
    <property type="match status" value="1"/>
</dbReference>
<evidence type="ECO:0000256" key="9">
    <source>
        <dbReference type="ARBA" id="ARBA00022741"/>
    </source>
</evidence>
<dbReference type="GO" id="GO:0005524">
    <property type="term" value="F:ATP binding"/>
    <property type="evidence" value="ECO:0007669"/>
    <property type="project" value="UniProtKB-KW"/>
</dbReference>
<dbReference type="OrthoDB" id="136506at2"/>
<evidence type="ECO:0000256" key="5">
    <source>
        <dbReference type="ARBA" id="ARBA00022606"/>
    </source>
</evidence>
<dbReference type="SMART" id="SM00086">
    <property type="entry name" value="PAC"/>
    <property type="match status" value="1"/>
</dbReference>
<dbReference type="SUPFAM" id="SSF55785">
    <property type="entry name" value="PYP-like sensor domain (PAS domain)"/>
    <property type="match status" value="1"/>
</dbReference>
<keyword evidence="8" id="KW-0808">Transferase</keyword>
<accession>A0A917DQM7</accession>
<dbReference type="EC" id="2.7.13.3" evidence="2"/>
<comment type="caution">
    <text evidence="16">The sequence shown here is derived from an EMBL/GenBank/DDBJ whole genome shotgun (WGS) entry which is preliminary data.</text>
</comment>
<keyword evidence="17" id="KW-1185">Reference proteome</keyword>
<evidence type="ECO:0000256" key="6">
    <source>
        <dbReference type="ARBA" id="ARBA00022630"/>
    </source>
</evidence>
<dbReference type="Gene3D" id="3.30.565.10">
    <property type="entry name" value="Histidine kinase-like ATPase, C-terminal domain"/>
    <property type="match status" value="1"/>
</dbReference>
<dbReference type="InterPro" id="IPR003018">
    <property type="entry name" value="GAF"/>
</dbReference>
<dbReference type="InterPro" id="IPR029016">
    <property type="entry name" value="GAF-like_dom_sf"/>
</dbReference>
<dbReference type="Proteomes" id="UP000612349">
    <property type="component" value="Unassembled WGS sequence"/>
</dbReference>
<dbReference type="InterPro" id="IPR000700">
    <property type="entry name" value="PAS-assoc_C"/>
</dbReference>
<reference evidence="16" key="1">
    <citation type="journal article" date="2014" name="Int. J. Syst. Evol. Microbiol.">
        <title>Complete genome sequence of Corynebacterium casei LMG S-19264T (=DSM 44701T), isolated from a smear-ripened cheese.</title>
        <authorList>
            <consortium name="US DOE Joint Genome Institute (JGI-PGF)"/>
            <person name="Walter F."/>
            <person name="Albersmeier A."/>
            <person name="Kalinowski J."/>
            <person name="Ruckert C."/>
        </authorList>
    </citation>
    <scope>NUCLEOTIDE SEQUENCE</scope>
    <source>
        <strain evidence="16">CGMCC 1.15360</strain>
    </source>
</reference>
<dbReference type="SMART" id="SM00911">
    <property type="entry name" value="HWE_HK"/>
    <property type="match status" value="1"/>
</dbReference>
<dbReference type="Pfam" id="PF01590">
    <property type="entry name" value="GAF"/>
    <property type="match status" value="1"/>
</dbReference>
<evidence type="ECO:0000256" key="10">
    <source>
        <dbReference type="ARBA" id="ARBA00022777"/>
    </source>
</evidence>